<dbReference type="EMBL" id="AYRZ02000005">
    <property type="protein sequence ID" value="PHT81946.1"/>
    <property type="molecule type" value="Genomic_DNA"/>
</dbReference>
<evidence type="ECO:0000259" key="1">
    <source>
        <dbReference type="Pfam" id="PF07734"/>
    </source>
</evidence>
<dbReference type="AlphaFoldDB" id="A0A2G2ZIZ1"/>
<keyword evidence="3" id="KW-1185">Reference proteome</keyword>
<gene>
    <name evidence="2" type="ORF">T459_14961</name>
</gene>
<evidence type="ECO:0000313" key="3">
    <source>
        <dbReference type="Proteomes" id="UP000222542"/>
    </source>
</evidence>
<name>A0A2G2ZIZ1_CAPAN</name>
<proteinExistence type="predicted"/>
<sequence>MSLNAAPILSDLIAEKIEGSDDLLSKILLLLPARPLFSANRIRDNYMVCNPTTWEFKTLPSPKVGSPNFTLAFDHSISPHYKVICVGLHFLGLEEGVELCFPIEIHSSVTNSWRLSQAQFPNTYGDYLYHSKRVFFNGAVYWICKEVNSFCYFDIDREIIQSSQIPEMDEQYFCGCIHGNLHLVGSSVGQIYRINIFVLGNDYSSWSLKYRIDQHKLTLHGSRYMVYGPRCTGDFSFLDVSFTVLSLLAREGNQEPYLDLYQPHETKLFRLKDRTYWKLPFPSVHQLIENPFWIGSKMSNICQ</sequence>
<reference evidence="2 3" key="2">
    <citation type="journal article" date="2017" name="Genome Biol.">
        <title>New reference genome sequences of hot pepper reveal the massive evolution of plant disease-resistance genes by retroduplication.</title>
        <authorList>
            <person name="Kim S."/>
            <person name="Park J."/>
            <person name="Yeom S.I."/>
            <person name="Kim Y.M."/>
            <person name="Seo E."/>
            <person name="Kim K.T."/>
            <person name="Kim M.S."/>
            <person name="Lee J.M."/>
            <person name="Cheong K."/>
            <person name="Shin H.S."/>
            <person name="Kim S.B."/>
            <person name="Han K."/>
            <person name="Lee J."/>
            <person name="Park M."/>
            <person name="Lee H.A."/>
            <person name="Lee H.Y."/>
            <person name="Lee Y."/>
            <person name="Oh S."/>
            <person name="Lee J.H."/>
            <person name="Choi E."/>
            <person name="Choi E."/>
            <person name="Lee S.E."/>
            <person name="Jeon J."/>
            <person name="Kim H."/>
            <person name="Choi G."/>
            <person name="Song H."/>
            <person name="Lee J."/>
            <person name="Lee S.C."/>
            <person name="Kwon J.K."/>
            <person name="Lee H.Y."/>
            <person name="Koo N."/>
            <person name="Hong Y."/>
            <person name="Kim R.W."/>
            <person name="Kang W.H."/>
            <person name="Huh J.H."/>
            <person name="Kang B.C."/>
            <person name="Yang T.J."/>
            <person name="Lee Y.H."/>
            <person name="Bennetzen J.L."/>
            <person name="Choi D."/>
        </authorList>
    </citation>
    <scope>NUCLEOTIDE SEQUENCE [LARGE SCALE GENOMIC DNA]</scope>
    <source>
        <strain evidence="3">cv. CM334</strain>
    </source>
</reference>
<dbReference type="OMA" id="LWSFVPY"/>
<protein>
    <recommendedName>
        <fullName evidence="1">F-box associated beta-propeller type 1 domain-containing protein</fullName>
    </recommendedName>
</protein>
<dbReference type="InterPro" id="IPR006527">
    <property type="entry name" value="F-box-assoc_dom_typ1"/>
</dbReference>
<dbReference type="Gramene" id="PHT81946">
    <property type="protein sequence ID" value="PHT81946"/>
    <property type="gene ID" value="T459_14961"/>
</dbReference>
<reference evidence="2 3" key="1">
    <citation type="journal article" date="2014" name="Nat. Genet.">
        <title>Genome sequence of the hot pepper provides insights into the evolution of pungency in Capsicum species.</title>
        <authorList>
            <person name="Kim S."/>
            <person name="Park M."/>
            <person name="Yeom S.I."/>
            <person name="Kim Y.M."/>
            <person name="Lee J.M."/>
            <person name="Lee H.A."/>
            <person name="Seo E."/>
            <person name="Choi J."/>
            <person name="Cheong K."/>
            <person name="Kim K.T."/>
            <person name="Jung K."/>
            <person name="Lee G.W."/>
            <person name="Oh S.K."/>
            <person name="Bae C."/>
            <person name="Kim S.B."/>
            <person name="Lee H.Y."/>
            <person name="Kim S.Y."/>
            <person name="Kim M.S."/>
            <person name="Kang B.C."/>
            <person name="Jo Y.D."/>
            <person name="Yang H.B."/>
            <person name="Jeong H.J."/>
            <person name="Kang W.H."/>
            <person name="Kwon J.K."/>
            <person name="Shin C."/>
            <person name="Lim J.Y."/>
            <person name="Park J.H."/>
            <person name="Huh J.H."/>
            <person name="Kim J.S."/>
            <person name="Kim B.D."/>
            <person name="Cohen O."/>
            <person name="Paran I."/>
            <person name="Suh M.C."/>
            <person name="Lee S.B."/>
            <person name="Kim Y.K."/>
            <person name="Shin Y."/>
            <person name="Noh S.J."/>
            <person name="Park J."/>
            <person name="Seo Y.S."/>
            <person name="Kwon S.Y."/>
            <person name="Kim H.A."/>
            <person name="Park J.M."/>
            <person name="Kim H.J."/>
            <person name="Choi S.B."/>
            <person name="Bosland P.W."/>
            <person name="Reeves G."/>
            <person name="Jo S.H."/>
            <person name="Lee B.W."/>
            <person name="Cho H.T."/>
            <person name="Choi H.S."/>
            <person name="Lee M.S."/>
            <person name="Yu Y."/>
            <person name="Do Choi Y."/>
            <person name="Park B.S."/>
            <person name="van Deynze A."/>
            <person name="Ashrafi H."/>
            <person name="Hill T."/>
            <person name="Kim W.T."/>
            <person name="Pai H.S."/>
            <person name="Ahn H.K."/>
            <person name="Yeam I."/>
            <person name="Giovannoni J.J."/>
            <person name="Rose J.K."/>
            <person name="Sorensen I."/>
            <person name="Lee S.J."/>
            <person name="Kim R.W."/>
            <person name="Choi I.Y."/>
            <person name="Choi B.S."/>
            <person name="Lim J.S."/>
            <person name="Lee Y.H."/>
            <person name="Choi D."/>
        </authorList>
    </citation>
    <scope>NUCLEOTIDE SEQUENCE [LARGE SCALE GENOMIC DNA]</scope>
    <source>
        <strain evidence="3">cv. CM334</strain>
    </source>
</reference>
<dbReference type="Proteomes" id="UP000222542">
    <property type="component" value="Unassembled WGS sequence"/>
</dbReference>
<dbReference type="InterPro" id="IPR017451">
    <property type="entry name" value="F-box-assoc_interact_dom"/>
</dbReference>
<organism evidence="2 3">
    <name type="scientific">Capsicum annuum</name>
    <name type="common">Capsicum pepper</name>
    <dbReference type="NCBI Taxonomy" id="4072"/>
    <lineage>
        <taxon>Eukaryota</taxon>
        <taxon>Viridiplantae</taxon>
        <taxon>Streptophyta</taxon>
        <taxon>Embryophyta</taxon>
        <taxon>Tracheophyta</taxon>
        <taxon>Spermatophyta</taxon>
        <taxon>Magnoliopsida</taxon>
        <taxon>eudicotyledons</taxon>
        <taxon>Gunneridae</taxon>
        <taxon>Pentapetalae</taxon>
        <taxon>asterids</taxon>
        <taxon>lamiids</taxon>
        <taxon>Solanales</taxon>
        <taxon>Solanaceae</taxon>
        <taxon>Solanoideae</taxon>
        <taxon>Capsiceae</taxon>
        <taxon>Capsicum</taxon>
    </lineage>
</organism>
<comment type="caution">
    <text evidence="2">The sequence shown here is derived from an EMBL/GenBank/DDBJ whole genome shotgun (WGS) entry which is preliminary data.</text>
</comment>
<dbReference type="NCBIfam" id="TIGR01640">
    <property type="entry name" value="F_box_assoc_1"/>
    <property type="match status" value="1"/>
</dbReference>
<dbReference type="PANTHER" id="PTHR35546:SF64">
    <property type="entry name" value="REVERSE TRANSCRIPTASE TY1_COPIA-TYPE DOMAIN-CONTAINING PROTEIN"/>
    <property type="match status" value="1"/>
</dbReference>
<feature type="domain" description="F-box associated beta-propeller type 1" evidence="1">
    <location>
        <begin position="43"/>
        <end position="166"/>
    </location>
</feature>
<dbReference type="PANTHER" id="PTHR35546">
    <property type="entry name" value="F-BOX PROTEIN INTERACTION DOMAIN PROTEIN-RELATED"/>
    <property type="match status" value="1"/>
</dbReference>
<dbReference type="InterPro" id="IPR055290">
    <property type="entry name" value="At3g26010-like"/>
</dbReference>
<accession>A0A2G2ZIZ1</accession>
<dbReference type="Pfam" id="PF07734">
    <property type="entry name" value="FBA_1"/>
    <property type="match status" value="1"/>
</dbReference>
<evidence type="ECO:0000313" key="2">
    <source>
        <dbReference type="EMBL" id="PHT81946.1"/>
    </source>
</evidence>